<feature type="region of interest" description="Disordered" evidence="1">
    <location>
        <begin position="132"/>
        <end position="162"/>
    </location>
</feature>
<reference evidence="3" key="1">
    <citation type="journal article" date="2023" name="Mol. Biol. Evol.">
        <title>Third-Generation Sequencing Reveals the Adaptive Role of the Epigenome in Three Deep-Sea Polychaetes.</title>
        <authorList>
            <person name="Perez M."/>
            <person name="Aroh O."/>
            <person name="Sun Y."/>
            <person name="Lan Y."/>
            <person name="Juniper S.K."/>
            <person name="Young C.R."/>
            <person name="Angers B."/>
            <person name="Qian P.Y."/>
        </authorList>
    </citation>
    <scope>NUCLEOTIDE SEQUENCE</scope>
    <source>
        <strain evidence="3">R07B-5</strain>
    </source>
</reference>
<dbReference type="SUPFAM" id="SSF47769">
    <property type="entry name" value="SAM/Pointed domain"/>
    <property type="match status" value="1"/>
</dbReference>
<dbReference type="AlphaFoldDB" id="A0AAD9P9Z6"/>
<dbReference type="InterPro" id="IPR001660">
    <property type="entry name" value="SAM"/>
</dbReference>
<dbReference type="EMBL" id="JAODUO010000065">
    <property type="protein sequence ID" value="KAK2190910.1"/>
    <property type="molecule type" value="Genomic_DNA"/>
</dbReference>
<protein>
    <recommendedName>
        <fullName evidence="2">SAM domain-containing protein</fullName>
    </recommendedName>
</protein>
<comment type="caution">
    <text evidence="3">The sequence shown here is derived from an EMBL/GenBank/DDBJ whole genome shotgun (WGS) entry which is preliminary data.</text>
</comment>
<name>A0AAD9P9Z6_RIDPI</name>
<evidence type="ECO:0000313" key="3">
    <source>
        <dbReference type="EMBL" id="KAK2190910.1"/>
    </source>
</evidence>
<gene>
    <name evidence="3" type="ORF">NP493_65g06036</name>
</gene>
<feature type="compositionally biased region" description="Polar residues" evidence="1">
    <location>
        <begin position="82"/>
        <end position="98"/>
    </location>
</feature>
<dbReference type="Proteomes" id="UP001209878">
    <property type="component" value="Unassembled WGS sequence"/>
</dbReference>
<feature type="compositionally biased region" description="Low complexity" evidence="1">
    <location>
        <begin position="106"/>
        <end position="118"/>
    </location>
</feature>
<dbReference type="PANTHER" id="PTHR14454">
    <property type="entry name" value="GRB2-ASSOCIATED AND REGULATOR OF MAPK PROTEIN FAMILY MEMBER"/>
    <property type="match status" value="1"/>
</dbReference>
<accession>A0AAD9P9Z6</accession>
<dbReference type="InterPro" id="IPR013761">
    <property type="entry name" value="SAM/pointed_sf"/>
</dbReference>
<dbReference type="PANTHER" id="PTHR14454:SF11">
    <property type="entry name" value="SERRANO, ISOFORM F"/>
    <property type="match status" value="1"/>
</dbReference>
<dbReference type="Pfam" id="PF07647">
    <property type="entry name" value="SAM_2"/>
    <property type="match status" value="1"/>
</dbReference>
<organism evidence="3 4">
    <name type="scientific">Ridgeia piscesae</name>
    <name type="common">Tubeworm</name>
    <dbReference type="NCBI Taxonomy" id="27915"/>
    <lineage>
        <taxon>Eukaryota</taxon>
        <taxon>Metazoa</taxon>
        <taxon>Spiralia</taxon>
        <taxon>Lophotrochozoa</taxon>
        <taxon>Annelida</taxon>
        <taxon>Polychaeta</taxon>
        <taxon>Sedentaria</taxon>
        <taxon>Canalipalpata</taxon>
        <taxon>Sabellida</taxon>
        <taxon>Siboglinidae</taxon>
        <taxon>Ridgeia</taxon>
    </lineage>
</organism>
<evidence type="ECO:0000259" key="2">
    <source>
        <dbReference type="PROSITE" id="PS50105"/>
    </source>
</evidence>
<sequence length="231" mass="25073">MQGQTTERGHGHTAVQGQATEQGHGHTGVQRQEAASSVHANPPHQGHPESQAGFAPTGNEVVRRRSTKRLTRYTDLMPPISPGQTAVQGQQGTYHTPNQPAPLIPANPSYQASPAPPSSQAVFAAAGTEAARQATKRLSRQTPPTSPALVGHPTLNHPQSHTDVKDMSVDEITDWMRRMKMGQYTDVIVTNGVDGTLLKSLDEDILTRELGFTRFYAIKLLKFANEGYRPT</sequence>
<evidence type="ECO:0000256" key="1">
    <source>
        <dbReference type="SAM" id="MobiDB-lite"/>
    </source>
</evidence>
<feature type="compositionally biased region" description="Polar residues" evidence="1">
    <location>
        <begin position="29"/>
        <end position="39"/>
    </location>
</feature>
<evidence type="ECO:0000313" key="4">
    <source>
        <dbReference type="Proteomes" id="UP001209878"/>
    </source>
</evidence>
<proteinExistence type="predicted"/>
<feature type="domain" description="SAM" evidence="2">
    <location>
        <begin position="167"/>
        <end position="213"/>
    </location>
</feature>
<dbReference type="PROSITE" id="PS50105">
    <property type="entry name" value="SAM_DOMAIN"/>
    <property type="match status" value="1"/>
</dbReference>
<dbReference type="InterPro" id="IPR052281">
    <property type="entry name" value="GAREM"/>
</dbReference>
<feature type="region of interest" description="Disordered" evidence="1">
    <location>
        <begin position="1"/>
        <end position="118"/>
    </location>
</feature>
<keyword evidence="4" id="KW-1185">Reference proteome</keyword>
<dbReference type="Gene3D" id="1.10.150.50">
    <property type="entry name" value="Transcription Factor, Ets-1"/>
    <property type="match status" value="1"/>
</dbReference>
<dbReference type="SMART" id="SM00454">
    <property type="entry name" value="SAM"/>
    <property type="match status" value="1"/>
</dbReference>